<evidence type="ECO:0000313" key="2">
    <source>
        <dbReference type="EMBL" id="MCO6050591.1"/>
    </source>
</evidence>
<keyword evidence="1" id="KW-0812">Transmembrane</keyword>
<proteinExistence type="predicted"/>
<comment type="caution">
    <text evidence="2">The sequence shown here is derived from an EMBL/GenBank/DDBJ whole genome shotgun (WGS) entry which is preliminary data.</text>
</comment>
<dbReference type="Pfam" id="PF04977">
    <property type="entry name" value="DivIC"/>
    <property type="match status" value="1"/>
</dbReference>
<keyword evidence="3" id="KW-1185">Reference proteome</keyword>
<keyword evidence="1" id="KW-1133">Transmembrane helix</keyword>
<evidence type="ECO:0000256" key="1">
    <source>
        <dbReference type="SAM" id="Phobius"/>
    </source>
</evidence>
<dbReference type="EMBL" id="JAMXQS010000006">
    <property type="protein sequence ID" value="MCO6050591.1"/>
    <property type="molecule type" value="Genomic_DNA"/>
</dbReference>
<evidence type="ECO:0000313" key="3">
    <source>
        <dbReference type="Proteomes" id="UP001205906"/>
    </source>
</evidence>
<dbReference type="Proteomes" id="UP001205906">
    <property type="component" value="Unassembled WGS sequence"/>
</dbReference>
<gene>
    <name evidence="2" type="ORF">NGM99_12440</name>
</gene>
<protein>
    <submittedName>
        <fullName evidence="2">Septum formation initiator family protein</fullName>
    </submittedName>
</protein>
<organism evidence="2 3">
    <name type="scientific">Mesorhizobium liriopis</name>
    <dbReference type="NCBI Taxonomy" id="2953882"/>
    <lineage>
        <taxon>Bacteria</taxon>
        <taxon>Pseudomonadati</taxon>
        <taxon>Pseudomonadota</taxon>
        <taxon>Alphaproteobacteria</taxon>
        <taxon>Hyphomicrobiales</taxon>
        <taxon>Phyllobacteriaceae</taxon>
        <taxon>Mesorhizobium</taxon>
    </lineage>
</organism>
<reference evidence="2 3" key="1">
    <citation type="submission" date="2022-06" db="EMBL/GenBank/DDBJ databases">
        <title>Mesorhizobium sp. strain RP14 Genome sequencing and assembly.</title>
        <authorList>
            <person name="Kim I."/>
        </authorList>
    </citation>
    <scope>NUCLEOTIDE SEQUENCE [LARGE SCALE GENOMIC DNA]</scope>
    <source>
        <strain evidence="3">RP14(2022)</strain>
    </source>
</reference>
<dbReference type="InterPro" id="IPR007060">
    <property type="entry name" value="FtsL/DivIC"/>
</dbReference>
<dbReference type="RefSeq" id="WP_252819374.1">
    <property type="nucleotide sequence ID" value="NZ_JAMXQS010000006.1"/>
</dbReference>
<feature type="transmembrane region" description="Helical" evidence="1">
    <location>
        <begin position="12"/>
        <end position="32"/>
    </location>
</feature>
<keyword evidence="1" id="KW-0472">Membrane</keyword>
<sequence>MWTKQHKQRGLGLLIVPVISVCFLSYFGFHAYHGDYGIYATYRYEAREAELTAQLDEVRGRREAIERRVRMIHDGTIDKDMLDEQARKALSLSHADEITIMR</sequence>
<accession>A0ABT1C6Y3</accession>
<name>A0ABT1C6Y3_9HYPH</name>